<feature type="compositionally biased region" description="Polar residues" evidence="1">
    <location>
        <begin position="311"/>
        <end position="325"/>
    </location>
</feature>
<proteinExistence type="predicted"/>
<feature type="domain" description="Phosphatidate phosphatase APP1 catalytic" evidence="2">
    <location>
        <begin position="451"/>
        <end position="602"/>
    </location>
</feature>
<dbReference type="Pfam" id="PF09949">
    <property type="entry name" value="APP1_cat"/>
    <property type="match status" value="1"/>
</dbReference>
<dbReference type="AlphaFoldDB" id="A0A3N4K870"/>
<evidence type="ECO:0000313" key="3">
    <source>
        <dbReference type="EMBL" id="RPB06726.1"/>
    </source>
</evidence>
<dbReference type="STRING" id="1392247.A0A3N4K870"/>
<evidence type="ECO:0000256" key="1">
    <source>
        <dbReference type="SAM" id="MobiDB-lite"/>
    </source>
</evidence>
<feature type="region of interest" description="Disordered" evidence="1">
    <location>
        <begin position="631"/>
        <end position="764"/>
    </location>
</feature>
<dbReference type="Proteomes" id="UP000277580">
    <property type="component" value="Unassembled WGS sequence"/>
</dbReference>
<dbReference type="PANTHER" id="PTHR28208:SF3">
    <property type="entry name" value="PHOSPHATIDATE PHOSPHATASE APP1"/>
    <property type="match status" value="1"/>
</dbReference>
<dbReference type="InParanoid" id="A0A3N4K870"/>
<dbReference type="EMBL" id="ML119230">
    <property type="protein sequence ID" value="RPB06726.1"/>
    <property type="molecule type" value="Genomic_DNA"/>
</dbReference>
<dbReference type="InterPro" id="IPR052935">
    <property type="entry name" value="Mg2+_PAP"/>
</dbReference>
<evidence type="ECO:0000313" key="4">
    <source>
        <dbReference type="Proteomes" id="UP000277580"/>
    </source>
</evidence>
<dbReference type="InterPro" id="IPR017210">
    <property type="entry name" value="APP1"/>
</dbReference>
<sequence length="818" mass="90838">MLILRRDSVNTILDLLIEWLYIPTAITIREAIHNPFALERPTANLGPRTRIRSSLSHLRFLLYPGLRARFSNRLYKLVTYANSRLRPRGPVRPSLSQSFVKRGHLKWRNDHWERTTCLRTRAAHRHTETTGGAMQASGDAGNTWGSYYRSFTGGGDPGDREPGTRRKRIAGYLKAANDLRQSYYSGYANRASEMEGEYNSGADQSSGSWPDMEVTRSGDEELVLFPSYARRRPDEDNVVDVEIRGWLFAPHSGPLSRKNRYLHWVALKLCGLPAQASTQPGEPDRDPTAAEAEAAGDAAAAIEKNGRPPSLYSSDSRMETLSRTNSAPMSVAAAAAAARTLSWRPALVTSASTQSLPQVPQLDPAEVASAHAALAARLAPFMHRPIPNARITITFSDESSESSQSFTVLTSETGHFSFQEDLPFIPTTVRVIASEKISATEDVIIHEPTGISLISDIDDTVKHSAVSMGAREIFRNTFTEPLSKLSIPGVSGWYKRLSQEPYNVNFHYVSNSPWQLYPVLKSFFEESGLPPGSMHLKEYSGMLQGIFEPVAERKKGTVERVIRDFPQRQWILVGDSGEADLEVYTEIVEKFPGRILAVFIRDVTTTPAPDEKEFFNPNESPEYAKAMQEWAEAKAASVKQPKIPPPIPPKRKSVNHTATTQNQPEEHSRETSVEGAKTPPPRPPKPSSLRDTMTAPAAKSSSTTDLLCTRNSPPPPPPPRRTATFSPSETPSTVTPAPGKLQHPATTASSSPAPITPNQQQQQAQQEVLLSKREELWNRRWERALMIMGHYDVQLHSWRTGGDVEAMCRAIVEKALWE</sequence>
<dbReference type="PIRSF" id="PIRSF037464">
    <property type="entry name" value="UCP037464_APP1"/>
    <property type="match status" value="1"/>
</dbReference>
<feature type="compositionally biased region" description="Polar residues" evidence="1">
    <location>
        <begin position="699"/>
        <end position="711"/>
    </location>
</feature>
<dbReference type="GO" id="GO:0030479">
    <property type="term" value="C:actin cortical patch"/>
    <property type="evidence" value="ECO:0007669"/>
    <property type="project" value="TreeGrafter"/>
</dbReference>
<dbReference type="InterPro" id="IPR019236">
    <property type="entry name" value="APP1_cat"/>
</dbReference>
<reference evidence="3 4" key="1">
    <citation type="journal article" date="2018" name="Nat. Ecol. Evol.">
        <title>Pezizomycetes genomes reveal the molecular basis of ectomycorrhizal truffle lifestyle.</title>
        <authorList>
            <person name="Murat C."/>
            <person name="Payen T."/>
            <person name="Noel B."/>
            <person name="Kuo A."/>
            <person name="Morin E."/>
            <person name="Chen J."/>
            <person name="Kohler A."/>
            <person name="Krizsan K."/>
            <person name="Balestrini R."/>
            <person name="Da Silva C."/>
            <person name="Montanini B."/>
            <person name="Hainaut M."/>
            <person name="Levati E."/>
            <person name="Barry K.W."/>
            <person name="Belfiori B."/>
            <person name="Cichocki N."/>
            <person name="Clum A."/>
            <person name="Dockter R.B."/>
            <person name="Fauchery L."/>
            <person name="Guy J."/>
            <person name="Iotti M."/>
            <person name="Le Tacon F."/>
            <person name="Lindquist E.A."/>
            <person name="Lipzen A."/>
            <person name="Malagnac F."/>
            <person name="Mello A."/>
            <person name="Molinier V."/>
            <person name="Miyauchi S."/>
            <person name="Poulain J."/>
            <person name="Riccioni C."/>
            <person name="Rubini A."/>
            <person name="Sitrit Y."/>
            <person name="Splivallo R."/>
            <person name="Traeger S."/>
            <person name="Wang M."/>
            <person name="Zifcakova L."/>
            <person name="Wipf D."/>
            <person name="Zambonelli A."/>
            <person name="Paolocci F."/>
            <person name="Nowrousian M."/>
            <person name="Ottonello S."/>
            <person name="Baldrian P."/>
            <person name="Spatafora J.W."/>
            <person name="Henrissat B."/>
            <person name="Nagy L.G."/>
            <person name="Aury J.M."/>
            <person name="Wincker P."/>
            <person name="Grigoriev I.V."/>
            <person name="Bonfante P."/>
            <person name="Martin F.M."/>
        </authorList>
    </citation>
    <scope>NUCLEOTIDE SEQUENCE [LARGE SCALE GENOMIC DNA]</scope>
    <source>
        <strain evidence="3 4">CCBAS932</strain>
    </source>
</reference>
<keyword evidence="4" id="KW-1185">Reference proteome</keyword>
<gene>
    <name evidence="3" type="ORF">P167DRAFT_550327</name>
</gene>
<name>A0A3N4K870_9PEZI</name>
<protein>
    <recommendedName>
        <fullName evidence="2">Phosphatidate phosphatase APP1 catalytic domain-containing protein</fullName>
    </recommendedName>
</protein>
<organism evidence="3 4">
    <name type="scientific">Morchella conica CCBAS932</name>
    <dbReference type="NCBI Taxonomy" id="1392247"/>
    <lineage>
        <taxon>Eukaryota</taxon>
        <taxon>Fungi</taxon>
        <taxon>Dikarya</taxon>
        <taxon>Ascomycota</taxon>
        <taxon>Pezizomycotina</taxon>
        <taxon>Pezizomycetes</taxon>
        <taxon>Pezizales</taxon>
        <taxon>Morchellaceae</taxon>
        <taxon>Morchella</taxon>
    </lineage>
</organism>
<dbReference type="GO" id="GO:0008195">
    <property type="term" value="F:phosphatidate phosphatase activity"/>
    <property type="evidence" value="ECO:0007669"/>
    <property type="project" value="InterPro"/>
</dbReference>
<feature type="region of interest" description="Disordered" evidence="1">
    <location>
        <begin position="276"/>
        <end position="325"/>
    </location>
</feature>
<feature type="compositionally biased region" description="Polar residues" evidence="1">
    <location>
        <begin position="744"/>
        <end position="758"/>
    </location>
</feature>
<dbReference type="PANTHER" id="PTHR28208">
    <property type="entry name" value="PHOSPHATIDATE PHOSPHATASE APP1"/>
    <property type="match status" value="1"/>
</dbReference>
<feature type="compositionally biased region" description="Low complexity" evidence="1">
    <location>
        <begin position="289"/>
        <end position="303"/>
    </location>
</feature>
<dbReference type="OrthoDB" id="2117591at2759"/>
<feature type="compositionally biased region" description="Polar residues" evidence="1">
    <location>
        <begin position="723"/>
        <end position="735"/>
    </location>
</feature>
<evidence type="ECO:0000259" key="2">
    <source>
        <dbReference type="Pfam" id="PF09949"/>
    </source>
</evidence>
<accession>A0A3N4K870</accession>